<comment type="caution">
    <text evidence="1">The sequence shown here is derived from an EMBL/GenBank/DDBJ whole genome shotgun (WGS) entry which is preliminary data.</text>
</comment>
<organism evidence="1 2">
    <name type="scientific">Quillaja saponaria</name>
    <name type="common">Soap bark tree</name>
    <dbReference type="NCBI Taxonomy" id="32244"/>
    <lineage>
        <taxon>Eukaryota</taxon>
        <taxon>Viridiplantae</taxon>
        <taxon>Streptophyta</taxon>
        <taxon>Embryophyta</taxon>
        <taxon>Tracheophyta</taxon>
        <taxon>Spermatophyta</taxon>
        <taxon>Magnoliopsida</taxon>
        <taxon>eudicotyledons</taxon>
        <taxon>Gunneridae</taxon>
        <taxon>Pentapetalae</taxon>
        <taxon>rosids</taxon>
        <taxon>fabids</taxon>
        <taxon>Fabales</taxon>
        <taxon>Quillajaceae</taxon>
        <taxon>Quillaja</taxon>
    </lineage>
</organism>
<proteinExistence type="predicted"/>
<reference evidence="1" key="1">
    <citation type="journal article" date="2023" name="Science">
        <title>Elucidation of the pathway for biosynthesis of saponin adjuvants from the soapbark tree.</title>
        <authorList>
            <person name="Reed J."/>
            <person name="Orme A."/>
            <person name="El-Demerdash A."/>
            <person name="Owen C."/>
            <person name="Martin L.B.B."/>
            <person name="Misra R.C."/>
            <person name="Kikuchi S."/>
            <person name="Rejzek M."/>
            <person name="Martin A.C."/>
            <person name="Harkess A."/>
            <person name="Leebens-Mack J."/>
            <person name="Louveau T."/>
            <person name="Stephenson M.J."/>
            <person name="Osbourn A."/>
        </authorList>
    </citation>
    <scope>NUCLEOTIDE SEQUENCE</scope>
    <source>
        <strain evidence="1">S10</strain>
    </source>
</reference>
<protein>
    <submittedName>
        <fullName evidence="1">ATPB protein</fullName>
    </submittedName>
</protein>
<dbReference type="KEGG" id="qsa:O6P43_008516"/>
<evidence type="ECO:0000313" key="1">
    <source>
        <dbReference type="EMBL" id="KAJ7970309.1"/>
    </source>
</evidence>
<evidence type="ECO:0000313" key="2">
    <source>
        <dbReference type="Proteomes" id="UP001163823"/>
    </source>
</evidence>
<dbReference type="AlphaFoldDB" id="A0AAD7M5F3"/>
<name>A0AAD7M5F3_QUISA</name>
<dbReference type="EMBL" id="JARAOO010000004">
    <property type="protein sequence ID" value="KAJ7970309.1"/>
    <property type="molecule type" value="Genomic_DNA"/>
</dbReference>
<keyword evidence="2" id="KW-1185">Reference proteome</keyword>
<sequence length="142" mass="15808">MRIFSYSDGRPSIENSLASNKPFRPIHSNGPDPVLTQVLRHLQHQTNRIIQNLKSSQDWRQPLVKTDIDDGTNDLADLSDRTFTGELISDLTTGAGLSRRRRRFRCNWSSCRRGVLGNAGGEGLDAAGAAADVAYWATRVRK</sequence>
<gene>
    <name evidence="1" type="ORF">O6P43_008516</name>
</gene>
<dbReference type="Proteomes" id="UP001163823">
    <property type="component" value="Chromosome 4"/>
</dbReference>
<accession>A0AAD7M5F3</accession>